<gene>
    <name evidence="1" type="ORF">GUITHDRAFT_153975</name>
</gene>
<dbReference type="Proteomes" id="UP000011087">
    <property type="component" value="Unassembled WGS sequence"/>
</dbReference>
<dbReference type="KEGG" id="gtt:GUITHDRAFT_153975"/>
<dbReference type="PaxDb" id="55529-EKX41009"/>
<keyword evidence="3" id="KW-1185">Reference proteome</keyword>
<proteinExistence type="predicted"/>
<reference evidence="2" key="3">
    <citation type="submission" date="2016-03" db="UniProtKB">
        <authorList>
            <consortium name="EnsemblProtists"/>
        </authorList>
    </citation>
    <scope>IDENTIFICATION</scope>
</reference>
<evidence type="ECO:0008006" key="4">
    <source>
        <dbReference type="Google" id="ProtNLM"/>
    </source>
</evidence>
<protein>
    <recommendedName>
        <fullName evidence="4">Alpha-ketoglutarate-dependent dioxygenase AlkB-like domain-containing protein</fullName>
    </recommendedName>
</protein>
<dbReference type="GeneID" id="17297601"/>
<organism evidence="1">
    <name type="scientific">Guillardia theta (strain CCMP2712)</name>
    <name type="common">Cryptophyte</name>
    <dbReference type="NCBI Taxonomy" id="905079"/>
    <lineage>
        <taxon>Eukaryota</taxon>
        <taxon>Cryptophyceae</taxon>
        <taxon>Pyrenomonadales</taxon>
        <taxon>Geminigeraceae</taxon>
        <taxon>Guillardia</taxon>
    </lineage>
</organism>
<name>L1IYN0_GUITC</name>
<dbReference type="EMBL" id="JH993027">
    <property type="protein sequence ID" value="EKX41009.1"/>
    <property type="molecule type" value="Genomic_DNA"/>
</dbReference>
<dbReference type="OrthoDB" id="10632050at2759"/>
<evidence type="ECO:0000313" key="3">
    <source>
        <dbReference type="Proteomes" id="UP000011087"/>
    </source>
</evidence>
<evidence type="ECO:0000313" key="1">
    <source>
        <dbReference type="EMBL" id="EKX41009.1"/>
    </source>
</evidence>
<sequence length="174" mass="20418">MRDERYVALADILPQATVRVLQRYYRRIIETRYKIRFAEKTRRWEFEEAPIANLVNLQLSDLVQRITGENIVPTYAFPVHYVSGGHIWPHLDVPENEISLTMQLDLTPADGEWPLMLEAPRTKELRGVSMRNNDGVLYRGTEVVHWRDKMPDQYQVMQLIFAWRATNMSGCNAQ</sequence>
<reference evidence="3" key="2">
    <citation type="submission" date="2012-11" db="EMBL/GenBank/DDBJ databases">
        <authorList>
            <person name="Kuo A."/>
            <person name="Curtis B.A."/>
            <person name="Tanifuji G."/>
            <person name="Burki F."/>
            <person name="Gruber A."/>
            <person name="Irimia M."/>
            <person name="Maruyama S."/>
            <person name="Arias M.C."/>
            <person name="Ball S.G."/>
            <person name="Gile G.H."/>
            <person name="Hirakawa Y."/>
            <person name="Hopkins J.F."/>
            <person name="Rensing S.A."/>
            <person name="Schmutz J."/>
            <person name="Symeonidi A."/>
            <person name="Elias M."/>
            <person name="Eveleigh R.J."/>
            <person name="Herman E.K."/>
            <person name="Klute M.J."/>
            <person name="Nakayama T."/>
            <person name="Obornik M."/>
            <person name="Reyes-Prieto A."/>
            <person name="Armbrust E.V."/>
            <person name="Aves S.J."/>
            <person name="Beiko R.G."/>
            <person name="Coutinho P."/>
            <person name="Dacks J.B."/>
            <person name="Durnford D.G."/>
            <person name="Fast N.M."/>
            <person name="Green B.R."/>
            <person name="Grisdale C."/>
            <person name="Hempe F."/>
            <person name="Henrissat B."/>
            <person name="Hoppner M.P."/>
            <person name="Ishida K.-I."/>
            <person name="Kim E."/>
            <person name="Koreny L."/>
            <person name="Kroth P.G."/>
            <person name="Liu Y."/>
            <person name="Malik S.-B."/>
            <person name="Maier U.G."/>
            <person name="McRose D."/>
            <person name="Mock T."/>
            <person name="Neilson J.A."/>
            <person name="Onodera N.T."/>
            <person name="Poole A.M."/>
            <person name="Pritham E.J."/>
            <person name="Richards T.A."/>
            <person name="Rocap G."/>
            <person name="Roy S.W."/>
            <person name="Sarai C."/>
            <person name="Schaack S."/>
            <person name="Shirato S."/>
            <person name="Slamovits C.H."/>
            <person name="Spencer D.F."/>
            <person name="Suzuki S."/>
            <person name="Worden A.Z."/>
            <person name="Zauner S."/>
            <person name="Barry K."/>
            <person name="Bell C."/>
            <person name="Bharti A.K."/>
            <person name="Crow J.A."/>
            <person name="Grimwood J."/>
            <person name="Kramer R."/>
            <person name="Lindquist E."/>
            <person name="Lucas S."/>
            <person name="Salamov A."/>
            <person name="McFadden G.I."/>
            <person name="Lane C.E."/>
            <person name="Keeling P.J."/>
            <person name="Gray M.W."/>
            <person name="Grigoriev I.V."/>
            <person name="Archibald J.M."/>
        </authorList>
    </citation>
    <scope>NUCLEOTIDE SEQUENCE</scope>
    <source>
        <strain evidence="3">CCMP2712</strain>
    </source>
</reference>
<dbReference type="EnsemblProtists" id="EKX41009">
    <property type="protein sequence ID" value="EKX41009"/>
    <property type="gene ID" value="GUITHDRAFT_153975"/>
</dbReference>
<accession>L1IYN0</accession>
<dbReference type="RefSeq" id="XP_005827989.1">
    <property type="nucleotide sequence ID" value="XM_005827932.1"/>
</dbReference>
<dbReference type="AlphaFoldDB" id="L1IYN0"/>
<reference evidence="1 3" key="1">
    <citation type="journal article" date="2012" name="Nature">
        <title>Algal genomes reveal evolutionary mosaicism and the fate of nucleomorphs.</title>
        <authorList>
            <consortium name="DOE Joint Genome Institute"/>
            <person name="Curtis B.A."/>
            <person name="Tanifuji G."/>
            <person name="Burki F."/>
            <person name="Gruber A."/>
            <person name="Irimia M."/>
            <person name="Maruyama S."/>
            <person name="Arias M.C."/>
            <person name="Ball S.G."/>
            <person name="Gile G.H."/>
            <person name="Hirakawa Y."/>
            <person name="Hopkins J.F."/>
            <person name="Kuo A."/>
            <person name="Rensing S.A."/>
            <person name="Schmutz J."/>
            <person name="Symeonidi A."/>
            <person name="Elias M."/>
            <person name="Eveleigh R.J."/>
            <person name="Herman E.K."/>
            <person name="Klute M.J."/>
            <person name="Nakayama T."/>
            <person name="Obornik M."/>
            <person name="Reyes-Prieto A."/>
            <person name="Armbrust E.V."/>
            <person name="Aves S.J."/>
            <person name="Beiko R.G."/>
            <person name="Coutinho P."/>
            <person name="Dacks J.B."/>
            <person name="Durnford D.G."/>
            <person name="Fast N.M."/>
            <person name="Green B.R."/>
            <person name="Grisdale C.J."/>
            <person name="Hempel F."/>
            <person name="Henrissat B."/>
            <person name="Hoppner M.P."/>
            <person name="Ishida K."/>
            <person name="Kim E."/>
            <person name="Koreny L."/>
            <person name="Kroth P.G."/>
            <person name="Liu Y."/>
            <person name="Malik S.B."/>
            <person name="Maier U.G."/>
            <person name="McRose D."/>
            <person name="Mock T."/>
            <person name="Neilson J.A."/>
            <person name="Onodera N.T."/>
            <person name="Poole A.M."/>
            <person name="Pritham E.J."/>
            <person name="Richards T.A."/>
            <person name="Rocap G."/>
            <person name="Roy S.W."/>
            <person name="Sarai C."/>
            <person name="Schaack S."/>
            <person name="Shirato S."/>
            <person name="Slamovits C.H."/>
            <person name="Spencer D.F."/>
            <person name="Suzuki S."/>
            <person name="Worden A.Z."/>
            <person name="Zauner S."/>
            <person name="Barry K."/>
            <person name="Bell C."/>
            <person name="Bharti A.K."/>
            <person name="Crow J.A."/>
            <person name="Grimwood J."/>
            <person name="Kramer R."/>
            <person name="Lindquist E."/>
            <person name="Lucas S."/>
            <person name="Salamov A."/>
            <person name="McFadden G.I."/>
            <person name="Lane C.E."/>
            <person name="Keeling P.J."/>
            <person name="Gray M.W."/>
            <person name="Grigoriev I.V."/>
            <person name="Archibald J.M."/>
        </authorList>
    </citation>
    <scope>NUCLEOTIDE SEQUENCE</scope>
    <source>
        <strain evidence="1 3">CCMP2712</strain>
    </source>
</reference>
<evidence type="ECO:0000313" key="2">
    <source>
        <dbReference type="EnsemblProtists" id="EKX41009"/>
    </source>
</evidence>
<dbReference type="HOGENOM" id="CLU_1542971_0_0_1"/>